<dbReference type="PANTHER" id="PTHR32166:SF122">
    <property type="entry name" value="OS09G0499600 PROTEIN"/>
    <property type="match status" value="1"/>
</dbReference>
<protein>
    <recommendedName>
        <fullName evidence="1">DUF659 domain-containing protein</fullName>
    </recommendedName>
</protein>
<reference evidence="2 3" key="1">
    <citation type="submission" date="2024-04" db="EMBL/GenBank/DDBJ databases">
        <authorList>
            <person name="Fracassetti M."/>
        </authorList>
    </citation>
    <scope>NUCLEOTIDE SEQUENCE [LARGE SCALE GENOMIC DNA]</scope>
</reference>
<dbReference type="Pfam" id="PF04937">
    <property type="entry name" value="DUF659"/>
    <property type="match status" value="1"/>
</dbReference>
<accession>A0AAV2DV44</accession>
<name>A0AAV2DV44_9ROSI</name>
<proteinExistence type="predicted"/>
<dbReference type="EMBL" id="OZ034816">
    <property type="protein sequence ID" value="CAL1377225.1"/>
    <property type="molecule type" value="Genomic_DNA"/>
</dbReference>
<evidence type="ECO:0000313" key="3">
    <source>
        <dbReference type="Proteomes" id="UP001497516"/>
    </source>
</evidence>
<dbReference type="InterPro" id="IPR007021">
    <property type="entry name" value="DUF659"/>
</dbReference>
<dbReference type="Proteomes" id="UP001497516">
    <property type="component" value="Chromosome 3"/>
</dbReference>
<dbReference type="AlphaFoldDB" id="A0AAV2DV44"/>
<evidence type="ECO:0000259" key="1">
    <source>
        <dbReference type="Pfam" id="PF04937"/>
    </source>
</evidence>
<keyword evidence="3" id="KW-1185">Reference proteome</keyword>
<organism evidence="2 3">
    <name type="scientific">Linum trigynum</name>
    <dbReference type="NCBI Taxonomy" id="586398"/>
    <lineage>
        <taxon>Eukaryota</taxon>
        <taxon>Viridiplantae</taxon>
        <taxon>Streptophyta</taxon>
        <taxon>Embryophyta</taxon>
        <taxon>Tracheophyta</taxon>
        <taxon>Spermatophyta</taxon>
        <taxon>Magnoliopsida</taxon>
        <taxon>eudicotyledons</taxon>
        <taxon>Gunneridae</taxon>
        <taxon>Pentapetalae</taxon>
        <taxon>rosids</taxon>
        <taxon>fabids</taxon>
        <taxon>Malpighiales</taxon>
        <taxon>Linaceae</taxon>
        <taxon>Linum</taxon>
    </lineage>
</organism>
<dbReference type="PANTHER" id="PTHR32166">
    <property type="entry name" value="OSJNBA0013A04.12 PROTEIN"/>
    <property type="match status" value="1"/>
</dbReference>
<evidence type="ECO:0000313" key="2">
    <source>
        <dbReference type="EMBL" id="CAL1377225.1"/>
    </source>
</evidence>
<feature type="domain" description="DUF659" evidence="1">
    <location>
        <begin position="16"/>
        <end position="90"/>
    </location>
</feature>
<gene>
    <name evidence="2" type="ORF">LTRI10_LOCUS18891</name>
</gene>
<sequence>MWEDVARHDPGFKDSSYHEIRETLLKEERQEVENKLWIFKSEWKVVGCTIMFDGWTDKKQRALCNFLVNSPRGTVFLEVVDTSDFSKTAQRCLRC</sequence>